<dbReference type="Pfam" id="PF13507">
    <property type="entry name" value="GATase_5"/>
    <property type="match status" value="1"/>
</dbReference>
<dbReference type="AlphaFoldDB" id="A0A379VLK7"/>
<proteinExistence type="predicted"/>
<dbReference type="GO" id="GO:0005737">
    <property type="term" value="C:cytoplasm"/>
    <property type="evidence" value="ECO:0007669"/>
    <property type="project" value="TreeGrafter"/>
</dbReference>
<dbReference type="EMBL" id="UGXR01000001">
    <property type="protein sequence ID" value="SUH07742.1"/>
    <property type="molecule type" value="Genomic_DNA"/>
</dbReference>
<gene>
    <name evidence="1" type="primary">SBOV26371_6</name>
    <name evidence="1" type="ORF">NCTC8256_01651</name>
</gene>
<dbReference type="SMART" id="SM01211">
    <property type="entry name" value="GATase_5"/>
    <property type="match status" value="1"/>
</dbReference>
<dbReference type="GO" id="GO:0004642">
    <property type="term" value="F:phosphoribosylformylglycinamidine synthase activity"/>
    <property type="evidence" value="ECO:0007669"/>
    <property type="project" value="UniProtKB-EC"/>
</dbReference>
<dbReference type="EC" id="6.3.5.3" evidence="1"/>
<dbReference type="Proteomes" id="UP000254346">
    <property type="component" value="Unassembled WGS sequence"/>
</dbReference>
<evidence type="ECO:0000313" key="1">
    <source>
        <dbReference type="EMBL" id="SUH07742.1"/>
    </source>
</evidence>
<accession>A0A379VLK7</accession>
<keyword evidence="1" id="KW-0436">Ligase</keyword>
<name>A0A379VLK7_SALET</name>
<dbReference type="SUPFAM" id="SSF52317">
    <property type="entry name" value="Class I glutamine amidotransferase-like"/>
    <property type="match status" value="1"/>
</dbReference>
<evidence type="ECO:0000313" key="2">
    <source>
        <dbReference type="Proteomes" id="UP000254346"/>
    </source>
</evidence>
<organism evidence="1 2">
    <name type="scientific">Salmonella enterica I</name>
    <dbReference type="NCBI Taxonomy" id="59201"/>
    <lineage>
        <taxon>Bacteria</taxon>
        <taxon>Pseudomonadati</taxon>
        <taxon>Pseudomonadota</taxon>
        <taxon>Gammaproteobacteria</taxon>
        <taxon>Enterobacterales</taxon>
        <taxon>Enterobacteriaceae</taxon>
        <taxon>Salmonella</taxon>
    </lineage>
</organism>
<reference evidence="1 2" key="1">
    <citation type="submission" date="2018-06" db="EMBL/GenBank/DDBJ databases">
        <authorList>
            <consortium name="Pathogen Informatics"/>
            <person name="Doyle S."/>
        </authorList>
    </citation>
    <scope>NUCLEOTIDE SEQUENCE [LARGE SCALE GENOMIC DNA]</scope>
    <source>
        <strain evidence="1 2">NCTC8256</strain>
    </source>
</reference>
<dbReference type="PANTHER" id="PTHR10099:SF1">
    <property type="entry name" value="PHOSPHORIBOSYLFORMYLGLYCINAMIDINE SYNTHASE"/>
    <property type="match status" value="1"/>
</dbReference>
<dbReference type="GO" id="GO:0006164">
    <property type="term" value="P:purine nucleotide biosynthetic process"/>
    <property type="evidence" value="ECO:0007669"/>
    <property type="project" value="TreeGrafter"/>
</dbReference>
<dbReference type="Gene3D" id="3.40.50.880">
    <property type="match status" value="1"/>
</dbReference>
<protein>
    <submittedName>
        <fullName evidence="1">Phosphoribosylformylglycinamidine synthase</fullName>
        <ecNumber evidence="1">6.3.5.3</ecNumber>
    </submittedName>
</protein>
<sequence length="67" mass="7654">MTETYPANPNGSPNGITAVTTENGRVTIMMPHPERVFRTVANSWHPENWGEDSPWMRIFRNARKQLG</sequence>
<dbReference type="InterPro" id="IPR029062">
    <property type="entry name" value="Class_I_gatase-like"/>
</dbReference>
<dbReference type="PANTHER" id="PTHR10099">
    <property type="entry name" value="PHOSPHORIBOSYLFORMYLGLYCINAMIDINE SYNTHASE"/>
    <property type="match status" value="1"/>
</dbReference>